<name>A0A2G7HED8_9CLOT</name>
<dbReference type="AlphaFoldDB" id="A0A2G7HED8"/>
<dbReference type="GO" id="GO:0006508">
    <property type="term" value="P:proteolysis"/>
    <property type="evidence" value="ECO:0007669"/>
    <property type="project" value="UniProtKB-KW"/>
</dbReference>
<dbReference type="Pfam" id="PF02517">
    <property type="entry name" value="Rce1-like"/>
    <property type="match status" value="1"/>
</dbReference>
<keyword evidence="1" id="KW-0812">Transmembrane</keyword>
<evidence type="ECO:0000313" key="4">
    <source>
        <dbReference type="Proteomes" id="UP000231322"/>
    </source>
</evidence>
<evidence type="ECO:0000259" key="2">
    <source>
        <dbReference type="Pfam" id="PF02517"/>
    </source>
</evidence>
<feature type="transmembrane region" description="Helical" evidence="1">
    <location>
        <begin position="90"/>
        <end position="114"/>
    </location>
</feature>
<gene>
    <name evidence="3" type="ORF">CS538_12465</name>
</gene>
<keyword evidence="3" id="KW-0645">Protease</keyword>
<protein>
    <submittedName>
        <fullName evidence="3">CPBP family intramembrane metalloprotease</fullName>
    </submittedName>
</protein>
<feature type="transmembrane region" description="Helical" evidence="1">
    <location>
        <begin position="240"/>
        <end position="257"/>
    </location>
</feature>
<evidence type="ECO:0000256" key="1">
    <source>
        <dbReference type="SAM" id="Phobius"/>
    </source>
</evidence>
<keyword evidence="4" id="KW-1185">Reference proteome</keyword>
<dbReference type="InterPro" id="IPR003675">
    <property type="entry name" value="Rce1/LyrA-like_dom"/>
</dbReference>
<dbReference type="PANTHER" id="PTHR43592:SF15">
    <property type="entry name" value="CAAX AMINO TERMINAL PROTEASE FAMILY PROTEIN"/>
    <property type="match status" value="1"/>
</dbReference>
<sequence>MEKFNENRGISIKESIKLFFEINIWLIIYGIPFTILAIYLKEHGLEVTYESIEQLGEIVAYIFIIKKIYKRFKSQENFIFKIKYKPTLKEGIFVIIATIAYIFVYDNTLGILLQKIPEADWVKNAFIEIESEPLLLQFSSLCLIAPIFEEIICRGIILEQLNKRCGATKAILISSLFFGIMHFNLHQGVNAFFIGVVMGVIYVKTDSLLLTILLHFVNNLYCLIAQYIPYLDQIESNFSVVRLICGSVLLFISYRFFNGIKIHLNRELNFRS</sequence>
<dbReference type="Proteomes" id="UP000231322">
    <property type="component" value="Unassembled WGS sequence"/>
</dbReference>
<dbReference type="GO" id="GO:0004175">
    <property type="term" value="F:endopeptidase activity"/>
    <property type="evidence" value="ECO:0007669"/>
    <property type="project" value="UniProtKB-ARBA"/>
</dbReference>
<keyword evidence="3" id="KW-0378">Hydrolase</keyword>
<dbReference type="PANTHER" id="PTHR43592">
    <property type="entry name" value="CAAX AMINO TERMINAL PROTEASE"/>
    <property type="match status" value="1"/>
</dbReference>
<dbReference type="RefSeq" id="WP_099839653.1">
    <property type="nucleotide sequence ID" value="NZ_PEIK01000010.1"/>
</dbReference>
<proteinExistence type="predicted"/>
<dbReference type="GO" id="GO:0008237">
    <property type="term" value="F:metallopeptidase activity"/>
    <property type="evidence" value="ECO:0007669"/>
    <property type="project" value="UniProtKB-KW"/>
</dbReference>
<feature type="transmembrane region" description="Helical" evidence="1">
    <location>
        <begin position="208"/>
        <end position="228"/>
    </location>
</feature>
<comment type="caution">
    <text evidence="3">The sequence shown here is derived from an EMBL/GenBank/DDBJ whole genome shotgun (WGS) entry which is preliminary data.</text>
</comment>
<organism evidence="3 4">
    <name type="scientific">Clostridium combesii</name>
    <dbReference type="NCBI Taxonomy" id="39481"/>
    <lineage>
        <taxon>Bacteria</taxon>
        <taxon>Bacillati</taxon>
        <taxon>Bacillota</taxon>
        <taxon>Clostridia</taxon>
        <taxon>Eubacteriales</taxon>
        <taxon>Clostridiaceae</taxon>
        <taxon>Clostridium</taxon>
    </lineage>
</organism>
<dbReference type="EMBL" id="PEIK01000010">
    <property type="protein sequence ID" value="PIH03470.1"/>
    <property type="molecule type" value="Genomic_DNA"/>
</dbReference>
<keyword evidence="1" id="KW-0472">Membrane</keyword>
<feature type="domain" description="CAAX prenyl protease 2/Lysostaphin resistance protein A-like" evidence="2">
    <location>
        <begin position="134"/>
        <end position="220"/>
    </location>
</feature>
<accession>A0A2G7HED8</accession>
<evidence type="ECO:0000313" key="3">
    <source>
        <dbReference type="EMBL" id="PIH03470.1"/>
    </source>
</evidence>
<feature type="transmembrane region" description="Helical" evidence="1">
    <location>
        <begin position="20"/>
        <end position="40"/>
    </location>
</feature>
<keyword evidence="3" id="KW-0482">Metalloprotease</keyword>
<keyword evidence="1" id="KW-1133">Transmembrane helix</keyword>
<dbReference type="GO" id="GO:0080120">
    <property type="term" value="P:CAAX-box protein maturation"/>
    <property type="evidence" value="ECO:0007669"/>
    <property type="project" value="UniProtKB-ARBA"/>
</dbReference>
<reference evidence="3 4" key="1">
    <citation type="submission" date="2017-10" db="EMBL/GenBank/DDBJ databases">
        <title>Reclassification of Eubacterium combesii and discrepancies in the nomenclature of botulinum neurotoxin producing clostridia. Request for an Opinion.</title>
        <authorList>
            <person name="Dobritsa A.P."/>
            <person name="Kutumbaka K.K."/>
            <person name="Samadpour M."/>
        </authorList>
    </citation>
    <scope>NUCLEOTIDE SEQUENCE [LARGE SCALE GENOMIC DNA]</scope>
    <source>
        <strain evidence="3 4">DSM 20696</strain>
    </source>
</reference>